<dbReference type="EMBL" id="CP037920">
    <property type="protein sequence ID" value="QDT95550.1"/>
    <property type="molecule type" value="Genomic_DNA"/>
</dbReference>
<evidence type="ECO:0000313" key="2">
    <source>
        <dbReference type="Proteomes" id="UP000318704"/>
    </source>
</evidence>
<evidence type="ECO:0000313" key="1">
    <source>
        <dbReference type="EMBL" id="QDT95550.1"/>
    </source>
</evidence>
<accession>A0A517VRI9</accession>
<organism evidence="1 2">
    <name type="scientific">Gimesia aquarii</name>
    <dbReference type="NCBI Taxonomy" id="2527964"/>
    <lineage>
        <taxon>Bacteria</taxon>
        <taxon>Pseudomonadati</taxon>
        <taxon>Planctomycetota</taxon>
        <taxon>Planctomycetia</taxon>
        <taxon>Planctomycetales</taxon>
        <taxon>Planctomycetaceae</taxon>
        <taxon>Gimesia</taxon>
    </lineage>
</organism>
<name>A0A517VRI9_9PLAN</name>
<protein>
    <submittedName>
        <fullName evidence="1">Uncharacterized protein</fullName>
    </submittedName>
</protein>
<sequence>MPTVTPTGPLSLPFAGAADLLAATPTFQAVCGVASASLARQRIHIPNYDLDKNNNEWPVPGIIIADDDSNYQSINFNRDQSGSLTVTFCFPENELYVDDLQDQIIDFRNKLGAIQTESLKKANSPNPESTQGHGFLHITNWEKRFTPALLGPPDVKVKFLHAVFSIEWV</sequence>
<dbReference type="KEGG" id="gaw:V144x_09950"/>
<dbReference type="Proteomes" id="UP000318704">
    <property type="component" value="Chromosome"/>
</dbReference>
<dbReference type="AlphaFoldDB" id="A0A517VRI9"/>
<proteinExistence type="predicted"/>
<gene>
    <name evidence="1" type="ORF">V144x_09950</name>
</gene>
<reference evidence="1 2" key="1">
    <citation type="submission" date="2019-03" db="EMBL/GenBank/DDBJ databases">
        <title>Deep-cultivation of Planctomycetes and their phenomic and genomic characterization uncovers novel biology.</title>
        <authorList>
            <person name="Wiegand S."/>
            <person name="Jogler M."/>
            <person name="Boedeker C."/>
            <person name="Pinto D."/>
            <person name="Vollmers J."/>
            <person name="Rivas-Marin E."/>
            <person name="Kohn T."/>
            <person name="Peeters S.H."/>
            <person name="Heuer A."/>
            <person name="Rast P."/>
            <person name="Oberbeckmann S."/>
            <person name="Bunk B."/>
            <person name="Jeske O."/>
            <person name="Meyerdierks A."/>
            <person name="Storesund J.E."/>
            <person name="Kallscheuer N."/>
            <person name="Luecker S."/>
            <person name="Lage O.M."/>
            <person name="Pohl T."/>
            <person name="Merkel B.J."/>
            <person name="Hornburger P."/>
            <person name="Mueller R.-W."/>
            <person name="Bruemmer F."/>
            <person name="Labrenz M."/>
            <person name="Spormann A.M."/>
            <person name="Op den Camp H."/>
            <person name="Overmann J."/>
            <person name="Amann R."/>
            <person name="Jetten M.S.M."/>
            <person name="Mascher T."/>
            <person name="Medema M.H."/>
            <person name="Devos D.P."/>
            <person name="Kaster A.-K."/>
            <person name="Ovreas L."/>
            <person name="Rohde M."/>
            <person name="Galperin M.Y."/>
            <person name="Jogler C."/>
        </authorList>
    </citation>
    <scope>NUCLEOTIDE SEQUENCE [LARGE SCALE GENOMIC DNA]</scope>
    <source>
        <strain evidence="1 2">V144</strain>
    </source>
</reference>
<dbReference type="RefSeq" id="WP_144982182.1">
    <property type="nucleotide sequence ID" value="NZ_CP037920.1"/>
</dbReference>